<dbReference type="Pfam" id="PF00069">
    <property type="entry name" value="Pkinase"/>
    <property type="match status" value="1"/>
</dbReference>
<dbReference type="AlphaFoldDB" id="A0AAW1NYI0"/>
<feature type="binding site" evidence="6">
    <location>
        <position position="63"/>
    </location>
    <ligand>
        <name>ATP</name>
        <dbReference type="ChEBI" id="CHEBI:30616"/>
    </ligand>
</feature>
<evidence type="ECO:0000256" key="6">
    <source>
        <dbReference type="PROSITE-ProRule" id="PRU10141"/>
    </source>
</evidence>
<evidence type="ECO:0000256" key="1">
    <source>
        <dbReference type="ARBA" id="ARBA00022527"/>
    </source>
</evidence>
<dbReference type="Proteomes" id="UP001465755">
    <property type="component" value="Unassembled WGS sequence"/>
</dbReference>
<feature type="region of interest" description="Disordered" evidence="7">
    <location>
        <begin position="513"/>
        <end position="533"/>
    </location>
</feature>
<feature type="compositionally biased region" description="Polar residues" evidence="7">
    <location>
        <begin position="354"/>
        <end position="372"/>
    </location>
</feature>
<dbReference type="InterPro" id="IPR017441">
    <property type="entry name" value="Protein_kinase_ATP_BS"/>
</dbReference>
<dbReference type="CDD" id="cd05117">
    <property type="entry name" value="STKc_CAMK"/>
    <property type="match status" value="1"/>
</dbReference>
<keyword evidence="3 6" id="KW-0547">Nucleotide-binding</keyword>
<keyword evidence="10" id="KW-1185">Reference proteome</keyword>
<name>A0AAW1NYI0_9CHLO</name>
<comment type="caution">
    <text evidence="9">The sequence shown here is derived from an EMBL/GenBank/DDBJ whole genome shotgun (WGS) entry which is preliminary data.</text>
</comment>
<evidence type="ECO:0000256" key="4">
    <source>
        <dbReference type="ARBA" id="ARBA00022777"/>
    </source>
</evidence>
<evidence type="ECO:0000313" key="10">
    <source>
        <dbReference type="Proteomes" id="UP001465755"/>
    </source>
</evidence>
<dbReference type="Gene3D" id="3.30.200.20">
    <property type="entry name" value="Phosphorylase Kinase, domain 1"/>
    <property type="match status" value="1"/>
</dbReference>
<dbReference type="PROSITE" id="PS00107">
    <property type="entry name" value="PROTEIN_KINASE_ATP"/>
    <property type="match status" value="1"/>
</dbReference>
<protein>
    <recommendedName>
        <fullName evidence="8">Protein kinase domain-containing protein</fullName>
    </recommendedName>
</protein>
<feature type="region of interest" description="Disordered" evidence="7">
    <location>
        <begin position="557"/>
        <end position="678"/>
    </location>
</feature>
<dbReference type="EMBL" id="JALJOQ010000073">
    <property type="protein sequence ID" value="KAK9801976.1"/>
    <property type="molecule type" value="Genomic_DNA"/>
</dbReference>
<keyword evidence="5 6" id="KW-0067">ATP-binding</keyword>
<dbReference type="InterPro" id="IPR008271">
    <property type="entry name" value="Ser/Thr_kinase_AS"/>
</dbReference>
<evidence type="ECO:0000256" key="5">
    <source>
        <dbReference type="ARBA" id="ARBA00022840"/>
    </source>
</evidence>
<keyword evidence="4" id="KW-0418">Kinase</keyword>
<dbReference type="Gene3D" id="1.10.510.10">
    <property type="entry name" value="Transferase(Phosphotransferase) domain 1"/>
    <property type="match status" value="1"/>
</dbReference>
<feature type="domain" description="Protein kinase" evidence="8">
    <location>
        <begin position="30"/>
        <end position="299"/>
    </location>
</feature>
<reference evidence="9 10" key="1">
    <citation type="journal article" date="2024" name="Nat. Commun.">
        <title>Phylogenomics reveals the evolutionary origins of lichenization in chlorophyte algae.</title>
        <authorList>
            <person name="Puginier C."/>
            <person name="Libourel C."/>
            <person name="Otte J."/>
            <person name="Skaloud P."/>
            <person name="Haon M."/>
            <person name="Grisel S."/>
            <person name="Petersen M."/>
            <person name="Berrin J.G."/>
            <person name="Delaux P.M."/>
            <person name="Dal Grande F."/>
            <person name="Keller J."/>
        </authorList>
    </citation>
    <scope>NUCLEOTIDE SEQUENCE [LARGE SCALE GENOMIC DNA]</scope>
    <source>
        <strain evidence="9 10">SAG 2036</strain>
    </source>
</reference>
<evidence type="ECO:0000259" key="8">
    <source>
        <dbReference type="PROSITE" id="PS50011"/>
    </source>
</evidence>
<evidence type="ECO:0000256" key="3">
    <source>
        <dbReference type="ARBA" id="ARBA00022741"/>
    </source>
</evidence>
<evidence type="ECO:0000256" key="2">
    <source>
        <dbReference type="ARBA" id="ARBA00022679"/>
    </source>
</evidence>
<gene>
    <name evidence="9" type="ORF">WJX73_005064</name>
</gene>
<sequence>MPRVDIGDVTKASDFKGIDCGYARGLDSRYKFGQELGRGGFGTVHVVTDKQTGKEYACKTIIKRLDVPNLSVQKQAAYLDNVKREIAVLRRLQGTLNVVHFVAAHEDDDNIHIIMEYCRGGELYHRIGRRHYSERVVASYTRGVLRTLAQCHSLRILHRDIKAGNFMLLNDDEEAPLKAIDFGLAVFFDPADLPRTDLGLEGTPWFMAPEVLGSSVLPASDVWAAGVMVYQLLCGSLPFDDPKSSLPKIWKAILTQEPSFKGSAWQDISKEAQDFVRLVLDKDPEKRPTAREALLHPWLAVGGDEDRHKGKPLATTVIQRIQRFQQGNLVQRSIFEMIAQELLIMLPPPPPTPGDSTNHSQQHTGHYHSLPSSPNDLAITLSDETPAASWDAALENAQNRKGVTPGTNMYSALKGTLLSRLRRKERSAGTFKGPGGGAVEGPPLLDRMSGSAHGGLEYFRVRGESAHGGQHYLANETRSETVHGGGNYWCIMRAAAAAAAWRQSEGAGSITHLRHSSQMSASERAGQRKAARLALDTSRHQGTEFKQLVDQISQGELQNGVPNGAHHHVRSLSGSFHKPHSERPSSAGGAKDRDAGQSRVRGSGRLSPGQQQAPPARRPSAPQASSAELSRSIAGWNATSTSAPDSRGKGLSTVGRTEPVPVGIPPGRQMHSRGGTASDTDEYLHTIMEGSPRSSLASIDGGSHHNVIDPNASQSSQINLLGSSWGSQASILGEGNVDSKHAALAAQRILAGGSLHGAEGGAGDSGHDESLSSLLELREIMRRLKFTREGEAVTAEALAEGLHSLGYRLDPSEVRLLTDRMRRGEADHVPKSAFLASQIDWAHLLKNHREMWLEAAQRVFEGLEGSSGGKVPAEALMATLRTNIPVNEVDYALEDALLEAGYANEEDLDFEGFLRLLGSEAQHELDQYDPRTPH</sequence>
<dbReference type="PROSITE" id="PS50011">
    <property type="entry name" value="PROTEIN_KINASE_DOM"/>
    <property type="match status" value="1"/>
</dbReference>
<accession>A0AAW1NYI0</accession>
<dbReference type="PROSITE" id="PS00108">
    <property type="entry name" value="PROTEIN_KINASE_ST"/>
    <property type="match status" value="1"/>
</dbReference>
<keyword evidence="2" id="KW-0808">Transferase</keyword>
<dbReference type="InterPro" id="IPR050205">
    <property type="entry name" value="CDPK_Ser/Thr_kinases"/>
</dbReference>
<feature type="region of interest" description="Disordered" evidence="7">
    <location>
        <begin position="349"/>
        <end position="372"/>
    </location>
</feature>
<dbReference type="InterPro" id="IPR011009">
    <property type="entry name" value="Kinase-like_dom_sf"/>
</dbReference>
<dbReference type="SUPFAM" id="SSF56112">
    <property type="entry name" value="Protein kinase-like (PK-like)"/>
    <property type="match status" value="1"/>
</dbReference>
<dbReference type="GO" id="GO:0005524">
    <property type="term" value="F:ATP binding"/>
    <property type="evidence" value="ECO:0007669"/>
    <property type="project" value="UniProtKB-UniRule"/>
</dbReference>
<feature type="compositionally biased region" description="Low complexity" evidence="7">
    <location>
        <begin position="607"/>
        <end position="627"/>
    </location>
</feature>
<evidence type="ECO:0000256" key="7">
    <source>
        <dbReference type="SAM" id="MobiDB-lite"/>
    </source>
</evidence>
<dbReference type="PANTHER" id="PTHR24349">
    <property type="entry name" value="SERINE/THREONINE-PROTEIN KINASE"/>
    <property type="match status" value="1"/>
</dbReference>
<dbReference type="SMART" id="SM00220">
    <property type="entry name" value="S_TKc"/>
    <property type="match status" value="1"/>
</dbReference>
<dbReference type="GO" id="GO:0004674">
    <property type="term" value="F:protein serine/threonine kinase activity"/>
    <property type="evidence" value="ECO:0007669"/>
    <property type="project" value="UniProtKB-KW"/>
</dbReference>
<organism evidence="9 10">
    <name type="scientific">Symbiochloris irregularis</name>
    <dbReference type="NCBI Taxonomy" id="706552"/>
    <lineage>
        <taxon>Eukaryota</taxon>
        <taxon>Viridiplantae</taxon>
        <taxon>Chlorophyta</taxon>
        <taxon>core chlorophytes</taxon>
        <taxon>Trebouxiophyceae</taxon>
        <taxon>Trebouxiales</taxon>
        <taxon>Trebouxiaceae</taxon>
        <taxon>Symbiochloris</taxon>
    </lineage>
</organism>
<proteinExistence type="predicted"/>
<dbReference type="InterPro" id="IPR000719">
    <property type="entry name" value="Prot_kinase_dom"/>
</dbReference>
<evidence type="ECO:0000313" key="9">
    <source>
        <dbReference type="EMBL" id="KAK9801976.1"/>
    </source>
</evidence>
<keyword evidence="1" id="KW-0723">Serine/threonine-protein kinase</keyword>